<dbReference type="AlphaFoldDB" id="A0A6A5ZW14"/>
<keyword evidence="2" id="KW-1185">Reference proteome</keyword>
<name>A0A6A5ZW14_9PLEO</name>
<evidence type="ECO:0000313" key="2">
    <source>
        <dbReference type="Proteomes" id="UP000799771"/>
    </source>
</evidence>
<dbReference type="RefSeq" id="XP_033518174.1">
    <property type="nucleotide sequence ID" value="XM_033671025.1"/>
</dbReference>
<dbReference type="Proteomes" id="UP000799771">
    <property type="component" value="Unassembled WGS sequence"/>
</dbReference>
<dbReference type="GeneID" id="54411457"/>
<proteinExistence type="predicted"/>
<sequence length="186" mass="21291">MLQYIPPTTLFSSQQPLQQVDKAPELNAEQPQQDREVNTSFAVQYASSPYLTRSDNRSAASTFENGAREYAEKVTRTGGYTPEGLGWIEKTRMEEMDWKWAKDPLVSSDMTWKREYETMKHSLDEIAHEQDGGNVLTKGVAVHKKVLRGKDEQTEELQIQLLEMHETHEVMKLLHDTSQTMTALST</sequence>
<organism evidence="1 2">
    <name type="scientific">Dothidotthia symphoricarpi CBS 119687</name>
    <dbReference type="NCBI Taxonomy" id="1392245"/>
    <lineage>
        <taxon>Eukaryota</taxon>
        <taxon>Fungi</taxon>
        <taxon>Dikarya</taxon>
        <taxon>Ascomycota</taxon>
        <taxon>Pezizomycotina</taxon>
        <taxon>Dothideomycetes</taxon>
        <taxon>Pleosporomycetidae</taxon>
        <taxon>Pleosporales</taxon>
        <taxon>Dothidotthiaceae</taxon>
        <taxon>Dothidotthia</taxon>
    </lineage>
</organism>
<protein>
    <submittedName>
        <fullName evidence="1">Uncharacterized protein</fullName>
    </submittedName>
</protein>
<dbReference type="EMBL" id="ML977522">
    <property type="protein sequence ID" value="KAF2123780.1"/>
    <property type="molecule type" value="Genomic_DNA"/>
</dbReference>
<gene>
    <name evidence="1" type="ORF">P153DRAFT_391200</name>
</gene>
<reference evidence="1" key="1">
    <citation type="journal article" date="2020" name="Stud. Mycol.">
        <title>101 Dothideomycetes genomes: a test case for predicting lifestyles and emergence of pathogens.</title>
        <authorList>
            <person name="Haridas S."/>
            <person name="Albert R."/>
            <person name="Binder M."/>
            <person name="Bloem J."/>
            <person name="Labutti K."/>
            <person name="Salamov A."/>
            <person name="Andreopoulos B."/>
            <person name="Baker S."/>
            <person name="Barry K."/>
            <person name="Bills G."/>
            <person name="Bluhm B."/>
            <person name="Cannon C."/>
            <person name="Castanera R."/>
            <person name="Culley D."/>
            <person name="Daum C."/>
            <person name="Ezra D."/>
            <person name="Gonzalez J."/>
            <person name="Henrissat B."/>
            <person name="Kuo A."/>
            <person name="Liang C."/>
            <person name="Lipzen A."/>
            <person name="Lutzoni F."/>
            <person name="Magnuson J."/>
            <person name="Mondo S."/>
            <person name="Nolan M."/>
            <person name="Ohm R."/>
            <person name="Pangilinan J."/>
            <person name="Park H.-J."/>
            <person name="Ramirez L."/>
            <person name="Alfaro M."/>
            <person name="Sun H."/>
            <person name="Tritt A."/>
            <person name="Yoshinaga Y."/>
            <person name="Zwiers L.-H."/>
            <person name="Turgeon B."/>
            <person name="Goodwin S."/>
            <person name="Spatafora J."/>
            <person name="Crous P."/>
            <person name="Grigoriev I."/>
        </authorList>
    </citation>
    <scope>NUCLEOTIDE SEQUENCE</scope>
    <source>
        <strain evidence="1">CBS 119687</strain>
    </source>
</reference>
<accession>A0A6A5ZW14</accession>
<evidence type="ECO:0000313" key="1">
    <source>
        <dbReference type="EMBL" id="KAF2123780.1"/>
    </source>
</evidence>